<dbReference type="InterPro" id="IPR054082">
    <property type="entry name" value="Talin_IBS2B"/>
</dbReference>
<dbReference type="Pfam" id="PF21896">
    <property type="entry name" value="Talin_IBS2B"/>
    <property type="match status" value="1"/>
</dbReference>
<dbReference type="InterPro" id="IPR036723">
    <property type="entry name" value="Alpha-catenin/vinculin-like_sf"/>
</dbReference>
<dbReference type="Proteomes" id="UP001208570">
    <property type="component" value="Unassembled WGS sequence"/>
</dbReference>
<evidence type="ECO:0000313" key="6">
    <source>
        <dbReference type="Proteomes" id="UP001208570"/>
    </source>
</evidence>
<organism evidence="5 6">
    <name type="scientific">Paralvinella palmiformis</name>
    <dbReference type="NCBI Taxonomy" id="53620"/>
    <lineage>
        <taxon>Eukaryota</taxon>
        <taxon>Metazoa</taxon>
        <taxon>Spiralia</taxon>
        <taxon>Lophotrochozoa</taxon>
        <taxon>Annelida</taxon>
        <taxon>Polychaeta</taxon>
        <taxon>Sedentaria</taxon>
        <taxon>Canalipalpata</taxon>
        <taxon>Terebellida</taxon>
        <taxon>Terebelliformia</taxon>
        <taxon>Alvinellidae</taxon>
        <taxon>Paralvinella</taxon>
    </lineage>
</organism>
<comment type="subcellular location">
    <subcellularLocation>
        <location evidence="1">Cytoplasm</location>
    </subcellularLocation>
</comment>
<dbReference type="EMBL" id="JAODUP010000379">
    <property type="protein sequence ID" value="KAK2151017.1"/>
    <property type="molecule type" value="Genomic_DNA"/>
</dbReference>
<dbReference type="GO" id="GO:0051015">
    <property type="term" value="F:actin filament binding"/>
    <property type="evidence" value="ECO:0007669"/>
    <property type="project" value="InterPro"/>
</dbReference>
<dbReference type="GO" id="GO:0030036">
    <property type="term" value="P:actin cytoskeleton organization"/>
    <property type="evidence" value="ECO:0007669"/>
    <property type="project" value="TreeGrafter"/>
</dbReference>
<accession>A0AAD9JD82</accession>
<sequence>MGVHASRQLETLSAPTRICGFANCESNGNNTCRVSVGCASSPADKNQQQVLRMAAEELRSATNAAATNALKKQIIKRLEVVADDVIPKLVQGLKASMRDPESAAAQLALIAASQEMLQPGGKLVTAAKAAVPTVGDQAASMSLTNAAKSMAAALAELRASTTKAQEACGTLEIDGALDQVRAMSKVLEEIKHAAASGSLVPLPGETTESSATKLGGTHKMVGSSMAQLLTAASQGNDSYTGIAARDTANALRVLTLAVRGVAATTDDKNLQQAIIDCALDVMDKSENLIEEAKKAVNNPQNPENQPRLAQVAKAVSQALNNCVNCLPGLREVDQAVRKLPASDRSFQEVQIMLSNRAVSLNQAAGDIVTSSKGPPRQVAASSNRFGKAYEEFIDGGLEMAGAAKDPESRTQIVGGLRSVSMTSSKLLMATKSLLADPSAPNAKNQLTQAARSAVSLYVSNICMLGVI</sequence>
<gene>
    <name evidence="5" type="ORF">LSH36_379g01090</name>
</gene>
<evidence type="ECO:0000259" key="4">
    <source>
        <dbReference type="Pfam" id="PF21896"/>
    </source>
</evidence>
<evidence type="ECO:0000259" key="3">
    <source>
        <dbReference type="Pfam" id="PF21692"/>
    </source>
</evidence>
<proteinExistence type="predicted"/>
<dbReference type="PANTHER" id="PTHR19981:SF1">
    <property type="entry name" value="RHEA, ISOFORM B"/>
    <property type="match status" value="1"/>
</dbReference>
<dbReference type="GO" id="GO:0005737">
    <property type="term" value="C:cytoplasm"/>
    <property type="evidence" value="ECO:0007669"/>
    <property type="project" value="UniProtKB-SubCell"/>
</dbReference>
<dbReference type="Gene3D" id="1.20.120.230">
    <property type="entry name" value="Alpha-catenin/vinculin-like"/>
    <property type="match status" value="1"/>
</dbReference>
<dbReference type="FunFam" id="1.20.1420.10:FF:000006">
    <property type="entry name" value="Talin 2"/>
    <property type="match status" value="1"/>
</dbReference>
<dbReference type="AlphaFoldDB" id="A0AAD9JD82"/>
<dbReference type="Gene3D" id="1.20.1420.10">
    <property type="entry name" value="Talin, central domain"/>
    <property type="match status" value="2"/>
</dbReference>
<feature type="domain" description="Talin IBS2B" evidence="4">
    <location>
        <begin position="168"/>
        <end position="328"/>
    </location>
</feature>
<comment type="caution">
    <text evidence="5">The sequence shown here is derived from an EMBL/GenBank/DDBJ whole genome shotgun (WGS) entry which is preliminary data.</text>
</comment>
<protein>
    <submittedName>
        <fullName evidence="5">Uncharacterized protein</fullName>
    </submittedName>
</protein>
<keyword evidence="6" id="KW-1185">Reference proteome</keyword>
<keyword evidence="2" id="KW-0963">Cytoplasm</keyword>
<dbReference type="InterPro" id="IPR049108">
    <property type="entry name" value="Talin_R4"/>
</dbReference>
<dbReference type="Pfam" id="PF21692">
    <property type="entry name" value="Talin_R4"/>
    <property type="match status" value="1"/>
</dbReference>
<dbReference type="GO" id="GO:0005925">
    <property type="term" value="C:focal adhesion"/>
    <property type="evidence" value="ECO:0007669"/>
    <property type="project" value="TreeGrafter"/>
</dbReference>
<name>A0AAD9JD82_9ANNE</name>
<evidence type="ECO:0000256" key="1">
    <source>
        <dbReference type="ARBA" id="ARBA00004496"/>
    </source>
</evidence>
<evidence type="ECO:0000256" key="2">
    <source>
        <dbReference type="ARBA" id="ARBA00022490"/>
    </source>
</evidence>
<dbReference type="GO" id="GO:0005886">
    <property type="term" value="C:plasma membrane"/>
    <property type="evidence" value="ECO:0007669"/>
    <property type="project" value="TreeGrafter"/>
</dbReference>
<dbReference type="GO" id="GO:0098609">
    <property type="term" value="P:cell-cell adhesion"/>
    <property type="evidence" value="ECO:0007669"/>
    <property type="project" value="TreeGrafter"/>
</dbReference>
<evidence type="ECO:0000313" key="5">
    <source>
        <dbReference type="EMBL" id="KAK2151017.1"/>
    </source>
</evidence>
<dbReference type="SUPFAM" id="SSF47220">
    <property type="entry name" value="alpha-catenin/vinculin-like"/>
    <property type="match status" value="2"/>
</dbReference>
<feature type="domain" description="Talin R4" evidence="3">
    <location>
        <begin position="60"/>
        <end position="164"/>
    </location>
</feature>
<reference evidence="5" key="1">
    <citation type="journal article" date="2023" name="Mol. Biol. Evol.">
        <title>Third-Generation Sequencing Reveals the Adaptive Role of the Epigenome in Three Deep-Sea Polychaetes.</title>
        <authorList>
            <person name="Perez M."/>
            <person name="Aroh O."/>
            <person name="Sun Y."/>
            <person name="Lan Y."/>
            <person name="Juniper S.K."/>
            <person name="Young C.R."/>
            <person name="Angers B."/>
            <person name="Qian P.Y."/>
        </authorList>
    </citation>
    <scope>NUCLEOTIDE SEQUENCE</scope>
    <source>
        <strain evidence="5">P08H-3</strain>
    </source>
</reference>
<dbReference type="PANTHER" id="PTHR19981">
    <property type="entry name" value="TALIN"/>
    <property type="match status" value="1"/>
</dbReference>
<dbReference type="GO" id="GO:0005178">
    <property type="term" value="F:integrin binding"/>
    <property type="evidence" value="ECO:0007669"/>
    <property type="project" value="TreeGrafter"/>
</dbReference>